<evidence type="ECO:0000256" key="4">
    <source>
        <dbReference type="ARBA" id="ARBA00022622"/>
    </source>
</evidence>
<evidence type="ECO:0000256" key="8">
    <source>
        <dbReference type="ARBA" id="ARBA00023288"/>
    </source>
</evidence>
<evidence type="ECO:0000256" key="2">
    <source>
        <dbReference type="ARBA" id="ARBA00004609"/>
    </source>
</evidence>
<feature type="chain" id="PRO_5012158882" evidence="10">
    <location>
        <begin position="19"/>
        <end position="482"/>
    </location>
</feature>
<comment type="function">
    <text evidence="1">VSG forms a coat on the surface of the parasite. The trypanosome evades the immune response of the host by expressing a series of antigenically distinct VSGs from an estimated 1000 VSG genes.</text>
</comment>
<evidence type="ECO:0000313" key="13">
    <source>
        <dbReference type="EMBL" id="APD74870.1"/>
    </source>
</evidence>
<protein>
    <submittedName>
        <fullName evidence="13">Variant surface glycoprotein 1125.4350</fullName>
    </submittedName>
</protein>
<dbReference type="Pfam" id="PF13206">
    <property type="entry name" value="VSG_B"/>
    <property type="match status" value="1"/>
</dbReference>
<keyword evidence="6" id="KW-0472">Membrane</keyword>
<feature type="domain" description="Trypanosome variant surface glycoprotein C-terminal" evidence="11">
    <location>
        <begin position="395"/>
        <end position="479"/>
    </location>
</feature>
<evidence type="ECO:0000259" key="11">
    <source>
        <dbReference type="Pfam" id="PF10659"/>
    </source>
</evidence>
<keyword evidence="4" id="KW-0336">GPI-anchor</keyword>
<name>A0A1J0RAT3_9TRYP</name>
<dbReference type="Pfam" id="PF10659">
    <property type="entry name" value="Trypan_glycop_C"/>
    <property type="match status" value="1"/>
</dbReference>
<evidence type="ECO:0000256" key="6">
    <source>
        <dbReference type="ARBA" id="ARBA00023136"/>
    </source>
</evidence>
<organism evidence="13">
    <name type="scientific">Trypanosoma brucei</name>
    <dbReference type="NCBI Taxonomy" id="5691"/>
    <lineage>
        <taxon>Eukaryota</taxon>
        <taxon>Discoba</taxon>
        <taxon>Euglenozoa</taxon>
        <taxon>Kinetoplastea</taxon>
        <taxon>Metakinetoplastina</taxon>
        <taxon>Trypanosomatida</taxon>
        <taxon>Trypanosomatidae</taxon>
        <taxon>Trypanosoma</taxon>
    </lineage>
</organism>
<evidence type="ECO:0000256" key="9">
    <source>
        <dbReference type="SAM" id="MobiDB-lite"/>
    </source>
</evidence>
<sequence>MATLLIFIAVFASLNVKANPVADNVADFQLLCQLAALAEQEVPTTQADNTGQAAYMDIEALNMSASDEAWQNLFSGKEPHGTWAQKSKDYDGKDFQADWATKWDNWNKAKATITSGTGSENWLAKHPPPKNTKTRKQVAAQLKTLADRASHVYHQQKTTQTKDRTETLPAVHKALREALYGTGTATKKAEDGKTVKAKSDYDTSCKTTGPRLSLYGDLLCICGLKTVDRATSASRTASTSTGGGDATAVLQAVQKKCPKQADSGLTASNVEAAITAFGTRVRHTPNSAETHHFLGKQAAGTCDGTSNQLCVVYDTFYATNSKEGHLAIPWVAHLTTAVAKLREYEAAVADIKDATAAIKQLQAMAWTIYSIPDTDEAPVHQVTPKEQLQKTQQACDQHKSNKTTCESTGKCEWKAKDGKSETEGECKPKEGEEQKSQGTGEGTAGADVATTGCARHGTEKAKCETNKSSRWKPQTCENYILL</sequence>
<evidence type="ECO:0000259" key="12">
    <source>
        <dbReference type="Pfam" id="PF13206"/>
    </source>
</evidence>
<comment type="subcellular location">
    <subcellularLocation>
        <location evidence="2">Cell membrane</location>
        <topology evidence="2">Lipid-anchor</topology>
        <topology evidence="2">GPI-anchor</topology>
    </subcellularLocation>
</comment>
<evidence type="ECO:0000256" key="3">
    <source>
        <dbReference type="ARBA" id="ARBA00022475"/>
    </source>
</evidence>
<keyword evidence="8" id="KW-0449">Lipoprotein</keyword>
<dbReference type="InterPro" id="IPR019609">
    <property type="entry name" value="Variant_surf_glycoprt_trypan_C"/>
</dbReference>
<dbReference type="InterPro" id="IPR025932">
    <property type="entry name" value="Trypano_VSG_B_N_dom"/>
</dbReference>
<dbReference type="AlphaFoldDB" id="A0A1J0RAT3"/>
<evidence type="ECO:0000256" key="7">
    <source>
        <dbReference type="ARBA" id="ARBA00023180"/>
    </source>
</evidence>
<evidence type="ECO:0000256" key="1">
    <source>
        <dbReference type="ARBA" id="ARBA00002523"/>
    </source>
</evidence>
<evidence type="ECO:0000256" key="5">
    <source>
        <dbReference type="ARBA" id="ARBA00022729"/>
    </source>
</evidence>
<feature type="signal peptide" evidence="10">
    <location>
        <begin position="1"/>
        <end position="18"/>
    </location>
</feature>
<dbReference type="VEuPathDB" id="TriTrypDB:Tb927.9.16320"/>
<feature type="domain" description="Trypanosome variant surface glycoprotein B-type N-terminal" evidence="12">
    <location>
        <begin position="9"/>
        <end position="359"/>
    </location>
</feature>
<dbReference type="GO" id="GO:0098552">
    <property type="term" value="C:side of membrane"/>
    <property type="evidence" value="ECO:0007669"/>
    <property type="project" value="UniProtKB-KW"/>
</dbReference>
<dbReference type="GO" id="GO:0005886">
    <property type="term" value="C:plasma membrane"/>
    <property type="evidence" value="ECO:0007669"/>
    <property type="project" value="UniProtKB-SubCell"/>
</dbReference>
<proteinExistence type="predicted"/>
<evidence type="ECO:0000256" key="10">
    <source>
        <dbReference type="SAM" id="SignalP"/>
    </source>
</evidence>
<accession>A0A1J0RAT3</accession>
<keyword evidence="5 10" id="KW-0732">Signal</keyword>
<feature type="compositionally biased region" description="Basic and acidic residues" evidence="9">
    <location>
        <begin position="414"/>
        <end position="435"/>
    </location>
</feature>
<keyword evidence="3" id="KW-1003">Cell membrane</keyword>
<dbReference type="EMBL" id="KX700914">
    <property type="protein sequence ID" value="APD74870.1"/>
    <property type="molecule type" value="Genomic_DNA"/>
</dbReference>
<dbReference type="VEuPathDB" id="TriTrypDB:Tb427_000368400"/>
<reference evidence="13" key="1">
    <citation type="submission" date="2016-08" db="EMBL/GenBank/DDBJ databases">
        <title>VSG repertoire of Trypanosoma brucei EATRO 1125.</title>
        <authorList>
            <person name="Cross G.A."/>
        </authorList>
    </citation>
    <scope>NUCLEOTIDE SEQUENCE</scope>
    <source>
        <strain evidence="13">EATRO 1125</strain>
    </source>
</reference>
<feature type="region of interest" description="Disordered" evidence="9">
    <location>
        <begin position="414"/>
        <end position="449"/>
    </location>
</feature>
<keyword evidence="7" id="KW-0325">Glycoprotein</keyword>